<organism evidence="1 2">
    <name type="scientific">Striga asiatica</name>
    <name type="common">Asiatic witchweed</name>
    <name type="synonym">Buchnera asiatica</name>
    <dbReference type="NCBI Taxonomy" id="4170"/>
    <lineage>
        <taxon>Eukaryota</taxon>
        <taxon>Viridiplantae</taxon>
        <taxon>Streptophyta</taxon>
        <taxon>Embryophyta</taxon>
        <taxon>Tracheophyta</taxon>
        <taxon>Spermatophyta</taxon>
        <taxon>Magnoliopsida</taxon>
        <taxon>eudicotyledons</taxon>
        <taxon>Gunneridae</taxon>
        <taxon>Pentapetalae</taxon>
        <taxon>asterids</taxon>
        <taxon>lamiids</taxon>
        <taxon>Lamiales</taxon>
        <taxon>Orobanchaceae</taxon>
        <taxon>Buchnereae</taxon>
        <taxon>Striga</taxon>
    </lineage>
</organism>
<dbReference type="InterPro" id="IPR014710">
    <property type="entry name" value="RmlC-like_jellyroll"/>
</dbReference>
<gene>
    <name evidence="1" type="ORF">STAS_10105</name>
</gene>
<evidence type="ECO:0000313" key="2">
    <source>
        <dbReference type="Proteomes" id="UP000325081"/>
    </source>
</evidence>
<keyword evidence="2" id="KW-1185">Reference proteome</keyword>
<dbReference type="EMBL" id="BKCP01004827">
    <property type="protein sequence ID" value="GER33930.1"/>
    <property type="molecule type" value="Genomic_DNA"/>
</dbReference>
<comment type="caution">
    <text evidence="1">The sequence shown here is derived from an EMBL/GenBank/DDBJ whole genome shotgun (WGS) entry which is preliminary data.</text>
</comment>
<evidence type="ECO:0000313" key="1">
    <source>
        <dbReference type="EMBL" id="GER33930.1"/>
    </source>
</evidence>
<sequence>MEGRTATVDSKEDRRRRTSASIYVHREGGTEARVSKQDVIEEKLIEWRSGSVMEKGRFKSVEEEHEPTEEEEELLAWAILPRSATTSLSSSTQTVRALVKVEAFALRADDLN</sequence>
<protein>
    <submittedName>
        <fullName evidence="1">Cyclic nucleotide-gated channel</fullName>
    </submittedName>
</protein>
<accession>A0A5A7PME0</accession>
<name>A0A5A7PME0_STRAF</name>
<dbReference type="Gene3D" id="2.60.120.10">
    <property type="entry name" value="Jelly Rolls"/>
    <property type="match status" value="1"/>
</dbReference>
<dbReference type="Proteomes" id="UP000325081">
    <property type="component" value="Unassembled WGS sequence"/>
</dbReference>
<reference evidence="2" key="1">
    <citation type="journal article" date="2019" name="Curr. Biol.">
        <title>Genome Sequence of Striga asiatica Provides Insight into the Evolution of Plant Parasitism.</title>
        <authorList>
            <person name="Yoshida S."/>
            <person name="Kim S."/>
            <person name="Wafula E.K."/>
            <person name="Tanskanen J."/>
            <person name="Kim Y.M."/>
            <person name="Honaas L."/>
            <person name="Yang Z."/>
            <person name="Spallek T."/>
            <person name="Conn C.E."/>
            <person name="Ichihashi Y."/>
            <person name="Cheong K."/>
            <person name="Cui S."/>
            <person name="Der J.P."/>
            <person name="Gundlach H."/>
            <person name="Jiao Y."/>
            <person name="Hori C."/>
            <person name="Ishida J.K."/>
            <person name="Kasahara H."/>
            <person name="Kiba T."/>
            <person name="Kim M.S."/>
            <person name="Koo N."/>
            <person name="Laohavisit A."/>
            <person name="Lee Y.H."/>
            <person name="Lumba S."/>
            <person name="McCourt P."/>
            <person name="Mortimer J.C."/>
            <person name="Mutuku J.M."/>
            <person name="Nomura T."/>
            <person name="Sasaki-Sekimoto Y."/>
            <person name="Seto Y."/>
            <person name="Wang Y."/>
            <person name="Wakatake T."/>
            <person name="Sakakibara H."/>
            <person name="Demura T."/>
            <person name="Yamaguchi S."/>
            <person name="Yoneyama K."/>
            <person name="Manabe R.I."/>
            <person name="Nelson D.C."/>
            <person name="Schulman A.H."/>
            <person name="Timko M.P."/>
            <person name="dePamphilis C.W."/>
            <person name="Choi D."/>
            <person name="Shirasu K."/>
        </authorList>
    </citation>
    <scope>NUCLEOTIDE SEQUENCE [LARGE SCALE GENOMIC DNA]</scope>
    <source>
        <strain evidence="2">cv. UVA1</strain>
    </source>
</reference>
<proteinExistence type="predicted"/>
<dbReference type="AlphaFoldDB" id="A0A5A7PME0"/>
<dbReference type="OrthoDB" id="421226at2759"/>